<protein>
    <submittedName>
        <fullName evidence="1">Uncharacterized protein</fullName>
    </submittedName>
</protein>
<accession>A0ABP2IYI5</accession>
<dbReference type="Proteomes" id="UP000004431">
    <property type="component" value="Unassembled WGS sequence"/>
</dbReference>
<dbReference type="RefSeq" id="WP_006304132.1">
    <property type="nucleotide sequence ID" value="NZ_AEDQ01000018.1"/>
</dbReference>
<reference evidence="1 2" key="1">
    <citation type="submission" date="2010-08" db="EMBL/GenBank/DDBJ databases">
        <authorList>
            <person name="Durkin A.S."/>
            <person name="Madupu R."/>
            <person name="Torralba M."/>
            <person name="Gillis M."/>
            <person name="Methe B."/>
            <person name="Sutton G."/>
            <person name="Nelson K.E."/>
        </authorList>
    </citation>
    <scope>NUCLEOTIDE SEQUENCE [LARGE SCALE GENOMIC DNA]</scope>
    <source>
        <strain evidence="1 2">PB189-T1-4</strain>
    </source>
</reference>
<gene>
    <name evidence="1" type="ORF">HMPREF9248_0302</name>
</gene>
<sequence>MSRTHRLGFFIAVGIVLCLSIPAISVQALSVTEKELIHEIARTNPGTNDQMIIESAEKIMQKTGKTREETLQDIVEEIHQNARYRDETLAEIHLMKTKSGGNDETVQLPPSYYKGDMFLTPASTLGIEHGHIGIYGDNNWIVEAPGPGKLSRWAWNCEVWVPKGTVLMETNCTQAQQNAAADYAYHNLLDRPYNSIFWDNKHVDSYSLNCSQLVWIAYMKGAGVNLDGNGGSGVLPYDIKKSKYTKVNWYVETTPDSCKKQHHS</sequence>
<keyword evidence="2" id="KW-1185">Reference proteome</keyword>
<dbReference type="SUPFAM" id="SSF54001">
    <property type="entry name" value="Cysteine proteinases"/>
    <property type="match status" value="1"/>
</dbReference>
<evidence type="ECO:0000313" key="2">
    <source>
        <dbReference type="Proteomes" id="UP000004431"/>
    </source>
</evidence>
<organism evidence="1 2">
    <name type="scientific">Fannyhessea vaginae PB189-T1-4</name>
    <dbReference type="NCBI Taxonomy" id="866774"/>
    <lineage>
        <taxon>Bacteria</taxon>
        <taxon>Bacillati</taxon>
        <taxon>Actinomycetota</taxon>
        <taxon>Coriobacteriia</taxon>
        <taxon>Coriobacteriales</taxon>
        <taxon>Atopobiaceae</taxon>
        <taxon>Fannyhessea</taxon>
    </lineage>
</organism>
<dbReference type="Gene3D" id="3.90.1720.10">
    <property type="entry name" value="endopeptidase domain like (from Nostoc punctiforme)"/>
    <property type="match status" value="1"/>
</dbReference>
<name>A0ABP2IYI5_9ACTN</name>
<proteinExistence type="predicted"/>
<dbReference type="InterPro" id="IPR038765">
    <property type="entry name" value="Papain-like_cys_pep_sf"/>
</dbReference>
<dbReference type="EMBL" id="AEDQ01000018">
    <property type="protein sequence ID" value="EFL44117.1"/>
    <property type="molecule type" value="Genomic_DNA"/>
</dbReference>
<comment type="caution">
    <text evidence="1">The sequence shown here is derived from an EMBL/GenBank/DDBJ whole genome shotgun (WGS) entry which is preliminary data.</text>
</comment>
<evidence type="ECO:0000313" key="1">
    <source>
        <dbReference type="EMBL" id="EFL44117.1"/>
    </source>
</evidence>